<sequence>MTRHTVLVKAKKKANEEVPEDWDAQDSDSDCASGSGSGSDGGAQAGARLNVRHEHTRYADGASASVDAGAVAGKLPAGPGSGGETGRVQPLKVDVGAEPRAEAAGQHTQSAQAPTSAPSPARSEQKIRILAGGGGSALAGLTSTSTKLRGNTGSVAAPAAPARYADAWDDEQAYQVDAHLNAPGGSSAPAQARGPGDINGGAAEWASKEWNAANSRLPTLAPTLSSRGTLPSLLGPSLNTSDVSRQPPKILSRPKDQYGNVLGLRQDEGGSGAAKKKTLKEREEEYREARDRIFGAAAGGTQEHTKETRGSASASTSASAASASAAVSSTEVKRNMDKKRAPRPARNLEGQTQSRSHSVPSDVQEAAALGSQKNRILHAGQAQPRAPLPSSASASSGSIGFKNHNRQPARNRAGAEQ</sequence>
<feature type="compositionally biased region" description="Polar residues" evidence="1">
    <location>
        <begin position="349"/>
        <end position="361"/>
    </location>
</feature>
<feature type="compositionally biased region" description="Low complexity" evidence="1">
    <location>
        <begin position="108"/>
        <end position="121"/>
    </location>
</feature>
<feature type="domain" description="SUZ" evidence="2">
    <location>
        <begin position="220"/>
        <end position="298"/>
    </location>
</feature>
<name>A0A0P1BNW6_9BASI</name>
<dbReference type="AlphaFoldDB" id="A0A0P1BNW6"/>
<feature type="compositionally biased region" description="Polar residues" evidence="1">
    <location>
        <begin position="220"/>
        <end position="229"/>
    </location>
</feature>
<dbReference type="EMBL" id="CCYA01000269">
    <property type="protein sequence ID" value="CEH18080.1"/>
    <property type="molecule type" value="Genomic_DNA"/>
</dbReference>
<feature type="compositionally biased region" description="Low complexity" evidence="1">
    <location>
        <begin position="311"/>
        <end position="330"/>
    </location>
</feature>
<feature type="compositionally biased region" description="Gly residues" evidence="1">
    <location>
        <begin position="35"/>
        <end position="44"/>
    </location>
</feature>
<feature type="compositionally biased region" description="Basic and acidic residues" evidence="1">
    <location>
        <begin position="280"/>
        <end position="293"/>
    </location>
</feature>
<evidence type="ECO:0000313" key="4">
    <source>
        <dbReference type="Proteomes" id="UP000054845"/>
    </source>
</evidence>
<evidence type="ECO:0000259" key="2">
    <source>
        <dbReference type="PROSITE" id="PS51673"/>
    </source>
</evidence>
<dbReference type="PROSITE" id="PS51673">
    <property type="entry name" value="SUZ"/>
    <property type="match status" value="1"/>
</dbReference>
<dbReference type="Proteomes" id="UP000054845">
    <property type="component" value="Unassembled WGS sequence"/>
</dbReference>
<evidence type="ECO:0000313" key="3">
    <source>
        <dbReference type="EMBL" id="CEH18080.1"/>
    </source>
</evidence>
<dbReference type="InterPro" id="IPR024771">
    <property type="entry name" value="SUZ"/>
</dbReference>
<dbReference type="OrthoDB" id="10432795at2759"/>
<accession>A0A0P1BNW6</accession>
<reference evidence="3 4" key="1">
    <citation type="submission" date="2014-09" db="EMBL/GenBank/DDBJ databases">
        <authorList>
            <person name="Magalhaes I.L.F."/>
            <person name="Oliveira U."/>
            <person name="Santos F.R."/>
            <person name="Vidigal T.H.D.A."/>
            <person name="Brescovit A.D."/>
            <person name="Santos A.J."/>
        </authorList>
    </citation>
    <scope>NUCLEOTIDE SEQUENCE [LARGE SCALE GENOMIC DNA]</scope>
</reference>
<feature type="compositionally biased region" description="Low complexity" evidence="1">
    <location>
        <begin position="59"/>
        <end position="72"/>
    </location>
</feature>
<feature type="region of interest" description="Disordered" evidence="1">
    <location>
        <begin position="1"/>
        <end position="154"/>
    </location>
</feature>
<feature type="region of interest" description="Disordered" evidence="1">
    <location>
        <begin position="175"/>
        <end position="205"/>
    </location>
</feature>
<dbReference type="Pfam" id="PF12752">
    <property type="entry name" value="SUZ"/>
    <property type="match status" value="1"/>
</dbReference>
<protein>
    <submittedName>
        <fullName evidence="3">cAMP-REGULATED PHOSPHOPROTEIN 21 RELATED R3H DOMAIN CONTAINING PROTEIN</fullName>
    </submittedName>
</protein>
<organism evidence="3 4">
    <name type="scientific">Ceraceosorus bombacis</name>
    <dbReference type="NCBI Taxonomy" id="401625"/>
    <lineage>
        <taxon>Eukaryota</taxon>
        <taxon>Fungi</taxon>
        <taxon>Dikarya</taxon>
        <taxon>Basidiomycota</taxon>
        <taxon>Ustilaginomycotina</taxon>
        <taxon>Exobasidiomycetes</taxon>
        <taxon>Ceraceosorales</taxon>
        <taxon>Ceraceosoraceae</taxon>
        <taxon>Ceraceosorus</taxon>
    </lineage>
</organism>
<evidence type="ECO:0000256" key="1">
    <source>
        <dbReference type="SAM" id="MobiDB-lite"/>
    </source>
</evidence>
<keyword evidence="4" id="KW-1185">Reference proteome</keyword>
<proteinExistence type="predicted"/>
<feature type="region of interest" description="Disordered" evidence="1">
    <location>
        <begin position="220"/>
        <end position="417"/>
    </location>
</feature>
<feature type="compositionally biased region" description="Acidic residues" evidence="1">
    <location>
        <begin position="17"/>
        <end position="29"/>
    </location>
</feature>